<dbReference type="Proteomes" id="UP000024635">
    <property type="component" value="Unassembled WGS sequence"/>
</dbReference>
<protein>
    <recommendedName>
        <fullName evidence="1">P2X purinoreceptor 7 intracellular domain-containing protein</fullName>
    </recommendedName>
</protein>
<dbReference type="AlphaFoldDB" id="A0A016UJ16"/>
<feature type="domain" description="P2X purinoreceptor 7 intracellular" evidence="1">
    <location>
        <begin position="170"/>
        <end position="265"/>
    </location>
</feature>
<dbReference type="EMBL" id="JARK01001373">
    <property type="protein sequence ID" value="EYC15175.1"/>
    <property type="molecule type" value="Genomic_DNA"/>
</dbReference>
<name>A0A016UJ16_9BILA</name>
<sequence>MVQIAGVINYNLLPQERVKALLTLASGRTKGILLQCLRIVTLEREARRHQCLRPQKEVGWRRKRQGSDSSDGEGEVCPVAIGNPDSSYVLETYRRRNFCTSQDTSGDSLFCRWLNRRFEPSRSANTRWCTCGTCVAFPMARENVCCQELVDVNTSVHTEVFTRVSEKLKSVSGRCIVEHPSFQKFVLDKEGISLWIENKRFECGPKSSTSATMDEPRRYRYYAYRCFVLWAYGHVGLGKRLEIPACVRKAIMEAYPSQSGYVGFRESSSSTDVVDEEIWYNKDFC</sequence>
<reference evidence="3" key="1">
    <citation type="journal article" date="2015" name="Nat. Genet.">
        <title>The genome and transcriptome of the zoonotic hookworm Ancylostoma ceylanicum identify infection-specific gene families.</title>
        <authorList>
            <person name="Schwarz E.M."/>
            <person name="Hu Y."/>
            <person name="Antoshechkin I."/>
            <person name="Miller M.M."/>
            <person name="Sternberg P.W."/>
            <person name="Aroian R.V."/>
        </authorList>
    </citation>
    <scope>NUCLEOTIDE SEQUENCE</scope>
    <source>
        <strain evidence="3">HY135</strain>
    </source>
</reference>
<dbReference type="PANTHER" id="PTHR36981:SF1">
    <property type="entry name" value="P2X PURINORECEPTOR 7 INTRACELLULAR DOMAIN-CONTAINING PROTEIN"/>
    <property type="match status" value="1"/>
</dbReference>
<dbReference type="InterPro" id="IPR046815">
    <property type="entry name" value="P2RX7_C"/>
</dbReference>
<comment type="caution">
    <text evidence="2">The sequence shown here is derived from an EMBL/GenBank/DDBJ whole genome shotgun (WGS) entry which is preliminary data.</text>
</comment>
<evidence type="ECO:0000313" key="3">
    <source>
        <dbReference type="Proteomes" id="UP000024635"/>
    </source>
</evidence>
<organism evidence="2 3">
    <name type="scientific">Ancylostoma ceylanicum</name>
    <dbReference type="NCBI Taxonomy" id="53326"/>
    <lineage>
        <taxon>Eukaryota</taxon>
        <taxon>Metazoa</taxon>
        <taxon>Ecdysozoa</taxon>
        <taxon>Nematoda</taxon>
        <taxon>Chromadorea</taxon>
        <taxon>Rhabditida</taxon>
        <taxon>Rhabditina</taxon>
        <taxon>Rhabditomorpha</taxon>
        <taxon>Strongyloidea</taxon>
        <taxon>Ancylostomatidae</taxon>
        <taxon>Ancylostomatinae</taxon>
        <taxon>Ancylostoma</taxon>
    </lineage>
</organism>
<dbReference type="PANTHER" id="PTHR36981">
    <property type="entry name" value="ZGC:195170"/>
    <property type="match status" value="1"/>
</dbReference>
<evidence type="ECO:0000259" key="1">
    <source>
        <dbReference type="Pfam" id="PF20478"/>
    </source>
</evidence>
<dbReference type="Pfam" id="PF20478">
    <property type="entry name" value="P2RX7_C"/>
    <property type="match status" value="1"/>
</dbReference>
<gene>
    <name evidence="2" type="primary">Acey_s0037.g3364</name>
    <name evidence="2" type="ORF">Y032_0037g3364</name>
</gene>
<accession>A0A016UJ16</accession>
<dbReference type="OrthoDB" id="5789114at2759"/>
<keyword evidence="3" id="KW-1185">Reference proteome</keyword>
<proteinExistence type="predicted"/>
<evidence type="ECO:0000313" key="2">
    <source>
        <dbReference type="EMBL" id="EYC15175.1"/>
    </source>
</evidence>